<gene>
    <name evidence="1" type="ORF">JCM7686_pAMI4p346</name>
</gene>
<sequence>MSLKISTEALDEIRFEANYDTYESMLMRLDPTRFRGLGPKNREAFIRHAVKTCDTWQLHFVNDVAYVMFVMSFLGSYFHEDIRYLGLTAELETIPDGADTRIERLRSRFIALGERFIGRDMALYRRDLAYFSDKILPEARRYDAPSMLAALTASHGARSYELHSAQGSVYLQQAQAASAGLGFDGGEGLTLATAFAYWLGTGFWKDPLYPWIPEKAAQGGETAVMAYALHRLKRQLTLSEGSDG</sequence>
<dbReference type="HOGENOM" id="CLU_1137187_0_0_5"/>
<geneLocation type="plasmid" evidence="1 2">
    <name>pAMI4</name>
</geneLocation>
<dbReference type="PATRIC" id="fig|1367847.3.peg.3995"/>
<keyword evidence="1" id="KW-0614">Plasmid</keyword>
<evidence type="ECO:0000313" key="1">
    <source>
        <dbReference type="EMBL" id="AGT11032.1"/>
    </source>
</evidence>
<dbReference type="KEGG" id="pami:JCM7686_pAMI4p346"/>
<name>S5Y0I6_PARAH</name>
<dbReference type="RefSeq" id="WP_020952516.1">
    <property type="nucleotide sequence ID" value="NC_022049.1"/>
</dbReference>
<reference evidence="1 2" key="1">
    <citation type="journal article" date="2014" name="BMC Genomics">
        <title>Architecture and functions of a multipartite genome of the methylotrophic bacterium Paracoccus aminophilus JCM 7686, containing primary and secondary chromids.</title>
        <authorList>
            <person name="Dziewit L."/>
            <person name="Czarnecki J."/>
            <person name="Wibberg D."/>
            <person name="Radlinska M."/>
            <person name="Mrozek P."/>
            <person name="Szymczak M."/>
            <person name="Schluter A."/>
            <person name="Puhler A."/>
            <person name="Bartosik D."/>
        </authorList>
    </citation>
    <scope>NUCLEOTIDE SEQUENCE [LARGE SCALE GENOMIC DNA]</scope>
    <source>
        <strain evidence="1">JCM 7686</strain>
        <plasmid evidence="2">Plasmid pAMI4</plasmid>
    </source>
</reference>
<protein>
    <submittedName>
        <fullName evidence="1">Uncharacterized protein</fullName>
    </submittedName>
</protein>
<dbReference type="EMBL" id="CP006652">
    <property type="protein sequence ID" value="AGT11032.1"/>
    <property type="molecule type" value="Genomic_DNA"/>
</dbReference>
<organism evidence="1 2">
    <name type="scientific">Paracoccus aminophilus JCM 7686</name>
    <dbReference type="NCBI Taxonomy" id="1367847"/>
    <lineage>
        <taxon>Bacteria</taxon>
        <taxon>Pseudomonadati</taxon>
        <taxon>Pseudomonadota</taxon>
        <taxon>Alphaproteobacteria</taxon>
        <taxon>Rhodobacterales</taxon>
        <taxon>Paracoccaceae</taxon>
        <taxon>Paracoccus</taxon>
    </lineage>
</organism>
<dbReference type="AlphaFoldDB" id="S5Y0I6"/>
<accession>S5Y0I6</accession>
<keyword evidence="2" id="KW-1185">Reference proteome</keyword>
<evidence type="ECO:0000313" key="2">
    <source>
        <dbReference type="Proteomes" id="UP000015480"/>
    </source>
</evidence>
<dbReference type="OrthoDB" id="7822386at2"/>
<proteinExistence type="predicted"/>
<dbReference type="Proteomes" id="UP000015480">
    <property type="component" value="Plasmid pAMI4"/>
</dbReference>